<accession>A0A7Z2W0P3</accession>
<dbReference type="NCBIfam" id="TIGR00733">
    <property type="entry name" value="OPT family oligopeptide transporter"/>
    <property type="match status" value="1"/>
</dbReference>
<dbReference type="InterPro" id="IPR004814">
    <property type="entry name" value="Oligopep_transpt"/>
</dbReference>
<feature type="transmembrane region" description="Helical" evidence="6">
    <location>
        <begin position="53"/>
        <end position="70"/>
    </location>
</feature>
<evidence type="ECO:0000256" key="3">
    <source>
        <dbReference type="ARBA" id="ARBA00022692"/>
    </source>
</evidence>
<keyword evidence="8" id="KW-1185">Reference proteome</keyword>
<feature type="transmembrane region" description="Helical" evidence="6">
    <location>
        <begin position="482"/>
        <end position="500"/>
    </location>
</feature>
<keyword evidence="2" id="KW-0813">Transport</keyword>
<dbReference type="GO" id="GO:0035673">
    <property type="term" value="F:oligopeptide transmembrane transporter activity"/>
    <property type="evidence" value="ECO:0007669"/>
    <property type="project" value="InterPro"/>
</dbReference>
<feature type="transmembrane region" description="Helical" evidence="6">
    <location>
        <begin position="362"/>
        <end position="379"/>
    </location>
</feature>
<feature type="transmembrane region" description="Helical" evidence="6">
    <location>
        <begin position="118"/>
        <end position="137"/>
    </location>
</feature>
<feature type="transmembrane region" description="Helical" evidence="6">
    <location>
        <begin position="617"/>
        <end position="638"/>
    </location>
</feature>
<feature type="transmembrane region" description="Helical" evidence="6">
    <location>
        <begin position="191"/>
        <end position="211"/>
    </location>
</feature>
<evidence type="ECO:0000256" key="4">
    <source>
        <dbReference type="ARBA" id="ARBA00022989"/>
    </source>
</evidence>
<evidence type="ECO:0000256" key="6">
    <source>
        <dbReference type="SAM" id="Phobius"/>
    </source>
</evidence>
<feature type="transmembrane region" description="Helical" evidence="6">
    <location>
        <begin position="644"/>
        <end position="664"/>
    </location>
</feature>
<keyword evidence="3 6" id="KW-0812">Transmembrane</keyword>
<keyword evidence="4 6" id="KW-1133">Transmembrane helix</keyword>
<evidence type="ECO:0000256" key="1">
    <source>
        <dbReference type="ARBA" id="ARBA00004141"/>
    </source>
</evidence>
<dbReference type="KEGG" id="mfy:HH212_23450"/>
<evidence type="ECO:0000313" key="8">
    <source>
        <dbReference type="Proteomes" id="UP000502415"/>
    </source>
</evidence>
<dbReference type="RefSeq" id="WP_170204691.1">
    <property type="nucleotide sequence ID" value="NZ_CP051685.1"/>
</dbReference>
<keyword evidence="5 6" id="KW-0472">Membrane</keyword>
<feature type="transmembrane region" description="Helical" evidence="6">
    <location>
        <begin position="698"/>
        <end position="717"/>
    </location>
</feature>
<protein>
    <submittedName>
        <fullName evidence="7">Oligopeptide transporter, OPT family</fullName>
    </submittedName>
</protein>
<dbReference type="InterPro" id="IPR004813">
    <property type="entry name" value="OPT"/>
</dbReference>
<dbReference type="PANTHER" id="PTHR31645:SF0">
    <property type="entry name" value="OLIGOPEPTIDE TRANSPORTER YGL114W-RELATED"/>
    <property type="match status" value="1"/>
</dbReference>
<organism evidence="7 8">
    <name type="scientific">Massilia forsythiae</name>
    <dbReference type="NCBI Taxonomy" id="2728020"/>
    <lineage>
        <taxon>Bacteria</taxon>
        <taxon>Pseudomonadati</taxon>
        <taxon>Pseudomonadota</taxon>
        <taxon>Betaproteobacteria</taxon>
        <taxon>Burkholderiales</taxon>
        <taxon>Oxalobacteraceae</taxon>
        <taxon>Telluria group</taxon>
        <taxon>Massilia</taxon>
    </lineage>
</organism>
<feature type="transmembrane region" description="Helical" evidence="6">
    <location>
        <begin position="416"/>
        <end position="435"/>
    </location>
</feature>
<gene>
    <name evidence="7" type="ORF">HH212_23450</name>
</gene>
<feature type="transmembrane region" description="Helical" evidence="6">
    <location>
        <begin position="442"/>
        <end position="462"/>
    </location>
</feature>
<feature type="transmembrane region" description="Helical" evidence="6">
    <location>
        <begin position="299"/>
        <end position="317"/>
    </location>
</feature>
<feature type="transmembrane region" description="Helical" evidence="6">
    <location>
        <begin position="91"/>
        <end position="112"/>
    </location>
</feature>
<dbReference type="InterPro" id="IPR045035">
    <property type="entry name" value="YSL-like"/>
</dbReference>
<evidence type="ECO:0000256" key="5">
    <source>
        <dbReference type="ARBA" id="ARBA00023136"/>
    </source>
</evidence>
<proteinExistence type="predicted"/>
<evidence type="ECO:0000313" key="7">
    <source>
        <dbReference type="EMBL" id="QJE02609.1"/>
    </source>
</evidence>
<dbReference type="Proteomes" id="UP000502415">
    <property type="component" value="Chromosome"/>
</dbReference>
<evidence type="ECO:0000256" key="2">
    <source>
        <dbReference type="ARBA" id="ARBA00022448"/>
    </source>
</evidence>
<name>A0A7Z2W0P3_9BURK</name>
<dbReference type="AlphaFoldDB" id="A0A7Z2W0P3"/>
<feature type="transmembrane region" description="Helical" evidence="6">
    <location>
        <begin position="386"/>
        <end position="404"/>
    </location>
</feature>
<dbReference type="Pfam" id="PF03169">
    <property type="entry name" value="OPT"/>
    <property type="match status" value="2"/>
</dbReference>
<reference evidence="7 8" key="1">
    <citation type="submission" date="2020-04" db="EMBL/GenBank/DDBJ databases">
        <title>Genome sequencing of novel species.</title>
        <authorList>
            <person name="Heo J."/>
            <person name="Kim S.-J."/>
            <person name="Kim J.-S."/>
            <person name="Hong S.-B."/>
            <person name="Kwon S.-W."/>
        </authorList>
    </citation>
    <scope>NUCLEOTIDE SEQUENCE [LARGE SCALE GENOMIC DNA]</scope>
    <source>
        <strain evidence="7 8">GN2-R2</strain>
    </source>
</reference>
<dbReference type="GO" id="GO:0016020">
    <property type="term" value="C:membrane"/>
    <property type="evidence" value="ECO:0007669"/>
    <property type="project" value="UniProtKB-SubCell"/>
</dbReference>
<feature type="transmembrane region" description="Helical" evidence="6">
    <location>
        <begin position="737"/>
        <end position="758"/>
    </location>
</feature>
<comment type="subcellular location">
    <subcellularLocation>
        <location evidence="1">Membrane</location>
        <topology evidence="1">Multi-pass membrane protein</topology>
    </subcellularLocation>
</comment>
<dbReference type="PANTHER" id="PTHR31645">
    <property type="entry name" value="OLIGOPEPTIDE TRANSPORTER YGL114W-RELATED"/>
    <property type="match status" value="1"/>
</dbReference>
<sequence>MPYDPQPPAVKPYIPASSALPEMTLRALVMGVVLGMVFGASSLYLVLKVGLTVSASIPVAVIAITLFGLAKKAGGRESTILENSITQTAGSAGESLAFGLGVTMPAIMILGFDLEISRVMLVGILGGLLGILMMIPMRRTMIVDQHRELKYPEGTACAEVLKAAATPSSREAAGEARLEGSSEALAARRRAIIIFGGFGLGLLYKVFNISLKLWKDTVDFVFGAPLKAGSAGAEISPELLGVGYIIGPRIAMTMAAGGVLSYLLLIPMIKFFGELLTVPLAPGTMLIKDMGPDDIRSAYVLYIGAGAVAAGGLVSLARSLPTIWNGLKGGLAGMRMGAPSTAGASAGVPGAPLPRTEQDIPLKWVVIGCLGIIAVITFATPLHMNLLGALLILVFGFLFSTVSSRLTGEVGSSSNPISGMAVATLLFTCLIFLAMGWTGGRYYVTALSVGAIVCIAASNAGTTSQDLKTGYLVGATPRLQQYAILAGAFASALILGPILLKLNDAGTVYVPTAQAAPQLQALRVDVSKLDASAQLQGPQAASDHNTYKVWQKTDTDGGPAGKYLVRPDGSLAYLVDPGINGQFHTRPDGTEVKKYDAPKAVLMSYIIKGILDQQLPWTLVLFGVMIALVLEMAGVQSLAFSVGVYLPLVSTLPIAIGGLIRWLADRRNGTLPQYAGLNEEELQAAGDRSSGTLLASGYIAGGALAGIIIAITAGVLTDFDTRMSKWAESMNPFFAGANADLLSLLPYAAICVLLYWVAREKSQH</sequence>
<feature type="transmembrane region" description="Helical" evidence="6">
    <location>
        <begin position="27"/>
        <end position="47"/>
    </location>
</feature>
<dbReference type="EMBL" id="CP051685">
    <property type="protein sequence ID" value="QJE02609.1"/>
    <property type="molecule type" value="Genomic_DNA"/>
</dbReference>